<organism evidence="1 2">
    <name type="scientific">Flagellimonas algicola</name>
    <dbReference type="NCBI Taxonomy" id="2583815"/>
    <lineage>
        <taxon>Bacteria</taxon>
        <taxon>Pseudomonadati</taxon>
        <taxon>Bacteroidota</taxon>
        <taxon>Flavobacteriia</taxon>
        <taxon>Flavobacteriales</taxon>
        <taxon>Flavobacteriaceae</taxon>
        <taxon>Flagellimonas</taxon>
    </lineage>
</organism>
<comment type="caution">
    <text evidence="1">The sequence shown here is derived from an EMBL/GenBank/DDBJ whole genome shotgun (WGS) entry which is preliminary data.</text>
</comment>
<sequence length="96" mass="10665">MSNPKRVIIDYKKLTPGVLQLLVQKYPDGYGDRDIIKFRNIKGEAVEAVEVTAADTIFLVKISSKLQRSIINFDEADATVLGMDNSSEPGFSSEEE</sequence>
<evidence type="ECO:0000313" key="1">
    <source>
        <dbReference type="EMBL" id="TMU54766.1"/>
    </source>
</evidence>
<gene>
    <name evidence="1" type="ORF">FGG15_11230</name>
</gene>
<keyword evidence="2" id="KW-1185">Reference proteome</keyword>
<name>A0ABY2WJN6_9FLAO</name>
<dbReference type="RefSeq" id="WP_138836265.1">
    <property type="nucleotide sequence ID" value="NZ_VCNI01000002.1"/>
</dbReference>
<dbReference type="EMBL" id="VCNI01000002">
    <property type="protein sequence ID" value="TMU54766.1"/>
    <property type="molecule type" value="Genomic_DNA"/>
</dbReference>
<proteinExistence type="predicted"/>
<evidence type="ECO:0000313" key="2">
    <source>
        <dbReference type="Proteomes" id="UP000751614"/>
    </source>
</evidence>
<protein>
    <submittedName>
        <fullName evidence="1">Uncharacterized protein</fullName>
    </submittedName>
</protein>
<reference evidence="1 2" key="1">
    <citation type="submission" date="2019-05" db="EMBL/GenBank/DDBJ databases">
        <title>Flagellimonas sp. AsT0115, sp. nov., isolated from a marine red algae, Asparagopsis taxiformis.</title>
        <authorList>
            <person name="Kim J."/>
            <person name="Jeong S.E."/>
            <person name="Jeon C.O."/>
        </authorList>
    </citation>
    <scope>NUCLEOTIDE SEQUENCE [LARGE SCALE GENOMIC DNA]</scope>
    <source>
        <strain evidence="1 2">AsT0115</strain>
    </source>
</reference>
<dbReference type="Proteomes" id="UP000751614">
    <property type="component" value="Unassembled WGS sequence"/>
</dbReference>
<accession>A0ABY2WJN6</accession>